<evidence type="ECO:0000313" key="1">
    <source>
        <dbReference type="EMBL" id="RXZ53661.1"/>
    </source>
</evidence>
<gene>
    <name evidence="1" type="ORF">ET524_03495</name>
</gene>
<dbReference type="OrthoDB" id="3183768at2"/>
<dbReference type="Gene3D" id="3.40.960.10">
    <property type="entry name" value="VSR Endonuclease"/>
    <property type="match status" value="1"/>
</dbReference>
<keyword evidence="2" id="KW-1185">Reference proteome</keyword>
<reference evidence="1 2" key="1">
    <citation type="submission" date="2019-01" db="EMBL/GenBank/DDBJ databases">
        <title>Senegalimassilia sp. nov. KGMB04484 isolated human feces.</title>
        <authorList>
            <person name="Han K.-I."/>
            <person name="Kim J.-S."/>
            <person name="Lee K.C."/>
            <person name="Suh M.K."/>
            <person name="Eom M.K."/>
            <person name="Lee J.H."/>
            <person name="Park S.-H."/>
            <person name="Kang S.W."/>
            <person name="Park J.-E."/>
            <person name="Oh B.S."/>
            <person name="Yu S.Y."/>
            <person name="Choi S.-H."/>
            <person name="Lee D.H."/>
            <person name="Yoon H."/>
            <person name="Kim B.-Y."/>
            <person name="Lee J.H."/>
            <person name="Lee J.-S."/>
        </authorList>
    </citation>
    <scope>NUCLEOTIDE SEQUENCE [LARGE SCALE GENOMIC DNA]</scope>
    <source>
        <strain evidence="1 2">KGMB04484</strain>
    </source>
</reference>
<proteinExistence type="predicted"/>
<dbReference type="EMBL" id="SDPW01000001">
    <property type="protein sequence ID" value="RXZ53661.1"/>
    <property type="molecule type" value="Genomic_DNA"/>
</dbReference>
<sequence>MMQPMTTVITHISALQLYRTGLFDNPEAGMRQPARQPEIARAIAHAKPSRNEAEALLADMPQDAEKPVHLLVADERARCRSNLVRCHVPPPVLPRRALTRIDSDRYVASPHFLFQQMAPSLSLVELVCLGFELCGDYRLSNGAERGFRQRDSFGTPTSFQQLADCGPWTKGGKKAQLALRFVCAHSASPMETIAAISLTLPCAYGGFGLTKPQMNYRINLSKNGRATSGKSYVVADICWPEHKICAEYQSTQFHTGAERINADAHRQTALEERGYSVFEITAQQALSEHGMDGIARAIAKKMGRKFRPQASWAHKQQAMRKDLLAWHGFDV</sequence>
<dbReference type="Proteomes" id="UP000293345">
    <property type="component" value="Unassembled WGS sequence"/>
</dbReference>
<accession>A0A4Q2K141</accession>
<protein>
    <recommendedName>
        <fullName evidence="3">DUF559 domain-containing protein</fullName>
    </recommendedName>
</protein>
<name>A0A4Q2K141_9ACTN</name>
<organism evidence="1 2">
    <name type="scientific">Senegalimassilia faecalis</name>
    <dbReference type="NCBI Taxonomy" id="2509433"/>
    <lineage>
        <taxon>Bacteria</taxon>
        <taxon>Bacillati</taxon>
        <taxon>Actinomycetota</taxon>
        <taxon>Coriobacteriia</taxon>
        <taxon>Coriobacteriales</taxon>
        <taxon>Coriobacteriaceae</taxon>
        <taxon>Senegalimassilia</taxon>
    </lineage>
</organism>
<comment type="caution">
    <text evidence="1">The sequence shown here is derived from an EMBL/GenBank/DDBJ whole genome shotgun (WGS) entry which is preliminary data.</text>
</comment>
<dbReference type="AlphaFoldDB" id="A0A4Q2K141"/>
<evidence type="ECO:0008006" key="3">
    <source>
        <dbReference type="Google" id="ProtNLM"/>
    </source>
</evidence>
<evidence type="ECO:0000313" key="2">
    <source>
        <dbReference type="Proteomes" id="UP000293345"/>
    </source>
</evidence>